<feature type="compositionally biased region" description="Low complexity" evidence="1">
    <location>
        <begin position="10"/>
        <end position="22"/>
    </location>
</feature>
<evidence type="ECO:0000313" key="2">
    <source>
        <dbReference type="EMBL" id="JAS53702.1"/>
    </source>
</evidence>
<gene>
    <name evidence="2" type="ORF">g.47112</name>
</gene>
<feature type="compositionally biased region" description="Polar residues" evidence="1">
    <location>
        <begin position="85"/>
        <end position="95"/>
    </location>
</feature>
<feature type="region of interest" description="Disordered" evidence="1">
    <location>
        <begin position="1"/>
        <end position="22"/>
    </location>
</feature>
<proteinExistence type="predicted"/>
<dbReference type="AlphaFoldDB" id="A0A1B6FU11"/>
<feature type="non-terminal residue" evidence="2">
    <location>
        <position position="105"/>
    </location>
</feature>
<dbReference type="EMBL" id="GECZ01016067">
    <property type="protein sequence ID" value="JAS53702.1"/>
    <property type="molecule type" value="Transcribed_RNA"/>
</dbReference>
<accession>A0A1B6FU11</accession>
<feature type="non-terminal residue" evidence="2">
    <location>
        <position position="1"/>
    </location>
</feature>
<feature type="region of interest" description="Disordered" evidence="1">
    <location>
        <begin position="82"/>
        <end position="105"/>
    </location>
</feature>
<evidence type="ECO:0000256" key="1">
    <source>
        <dbReference type="SAM" id="MobiDB-lite"/>
    </source>
</evidence>
<sequence length="105" mass="12236">PRPYPPPGHPQQYSSQNQRYQSRIQTQPESLLEFNYYTSIPQSQAEDSNKLSITSFHDQDYSQDYTLQKDSKSRLVFPEREDDLQNYSQQSQSTRGGKGLLFPSE</sequence>
<protein>
    <submittedName>
        <fullName evidence="2">Uncharacterized protein</fullName>
    </submittedName>
</protein>
<name>A0A1B6FU11_9HEMI</name>
<organism evidence="2">
    <name type="scientific">Cuerna arida</name>
    <dbReference type="NCBI Taxonomy" id="1464854"/>
    <lineage>
        <taxon>Eukaryota</taxon>
        <taxon>Metazoa</taxon>
        <taxon>Ecdysozoa</taxon>
        <taxon>Arthropoda</taxon>
        <taxon>Hexapoda</taxon>
        <taxon>Insecta</taxon>
        <taxon>Pterygota</taxon>
        <taxon>Neoptera</taxon>
        <taxon>Paraneoptera</taxon>
        <taxon>Hemiptera</taxon>
        <taxon>Auchenorrhyncha</taxon>
        <taxon>Membracoidea</taxon>
        <taxon>Cicadellidae</taxon>
        <taxon>Cicadellinae</taxon>
        <taxon>Proconiini</taxon>
        <taxon>Cuerna</taxon>
    </lineage>
</organism>
<reference evidence="2" key="1">
    <citation type="submission" date="2015-11" db="EMBL/GenBank/DDBJ databases">
        <title>De novo transcriptome assembly of four potential Pierce s Disease insect vectors from Arizona vineyards.</title>
        <authorList>
            <person name="Tassone E.E."/>
        </authorList>
    </citation>
    <scope>NUCLEOTIDE SEQUENCE</scope>
</reference>